<dbReference type="AlphaFoldDB" id="A0A6D2IVH5"/>
<evidence type="ECO:0000313" key="1">
    <source>
        <dbReference type="EMBL" id="CAA7030599.1"/>
    </source>
</evidence>
<protein>
    <submittedName>
        <fullName evidence="1">Uncharacterized protein</fullName>
    </submittedName>
</protein>
<proteinExistence type="predicted"/>
<organism evidence="1 2">
    <name type="scientific">Microthlaspi erraticum</name>
    <dbReference type="NCBI Taxonomy" id="1685480"/>
    <lineage>
        <taxon>Eukaryota</taxon>
        <taxon>Viridiplantae</taxon>
        <taxon>Streptophyta</taxon>
        <taxon>Embryophyta</taxon>
        <taxon>Tracheophyta</taxon>
        <taxon>Spermatophyta</taxon>
        <taxon>Magnoliopsida</taxon>
        <taxon>eudicotyledons</taxon>
        <taxon>Gunneridae</taxon>
        <taxon>Pentapetalae</taxon>
        <taxon>rosids</taxon>
        <taxon>malvids</taxon>
        <taxon>Brassicales</taxon>
        <taxon>Brassicaceae</taxon>
        <taxon>Coluteocarpeae</taxon>
        <taxon>Microthlaspi</taxon>
    </lineage>
</organism>
<name>A0A6D2IVH5_9BRAS</name>
<accession>A0A6D2IVH5</accession>
<dbReference type="Proteomes" id="UP000467841">
    <property type="component" value="Unassembled WGS sequence"/>
</dbReference>
<dbReference type="EMBL" id="CACVBM020001096">
    <property type="protein sequence ID" value="CAA7030599.1"/>
    <property type="molecule type" value="Genomic_DNA"/>
</dbReference>
<sequence>MADPGNRGGITFVHGLMICRQNHSQIVASATLHNDLKVLTVGLRRLARWVATTSSATSAKGKGFDKYDDAIKWISWVGLRFLWIKLAIKLDQHR</sequence>
<comment type="caution">
    <text evidence="1">The sequence shown here is derived from an EMBL/GenBank/DDBJ whole genome shotgun (WGS) entry which is preliminary data.</text>
</comment>
<reference evidence="1" key="1">
    <citation type="submission" date="2020-01" db="EMBL/GenBank/DDBJ databases">
        <authorList>
            <person name="Mishra B."/>
        </authorList>
    </citation>
    <scope>NUCLEOTIDE SEQUENCE [LARGE SCALE GENOMIC DNA]</scope>
</reference>
<gene>
    <name evidence="1" type="ORF">MERR_LOCUS17834</name>
</gene>
<evidence type="ECO:0000313" key="2">
    <source>
        <dbReference type="Proteomes" id="UP000467841"/>
    </source>
</evidence>
<keyword evidence="2" id="KW-1185">Reference proteome</keyword>